<sequence length="288" mass="32897">MKNSKHRPNIYLTIVLIAFILFVIIMIAAFKTYSQHKENNYKYTNTPTFYLHGYGGTENSIKFLIDSAIEEDITQEVVKAKVSEKGTVTFEGELSPEAKNPVIEIILEDNTNKDLNKNAQWIQQVIIAMMSQYHFDQFNFVAHSMGNQSFSYYMLNYGGNQNLPKLNKQVSLAGNFNGEVDINGLDLDIKLDENGKPNKMLKAYKDLLPMKTSYPETAKVLNIYGDIKDGTHSDNRVTNVSSKSLRYLVDDKVSSYEEFKVIGQKADHSELHDNTYVTDKMNQFLWGK</sequence>
<accession>A0A418II47</accession>
<evidence type="ECO:0000313" key="2">
    <source>
        <dbReference type="EMBL" id="RIN02424.1"/>
    </source>
</evidence>
<dbReference type="GO" id="GO:0016787">
    <property type="term" value="F:hydrolase activity"/>
    <property type="evidence" value="ECO:0007669"/>
    <property type="project" value="UniProtKB-KW"/>
</dbReference>
<dbReference type="InterPro" id="IPR029058">
    <property type="entry name" value="AB_hydrolase_fold"/>
</dbReference>
<dbReference type="EMBL" id="QXUF01000011">
    <property type="protein sequence ID" value="RIN02424.1"/>
    <property type="molecule type" value="Genomic_DNA"/>
</dbReference>
<reference evidence="2 3" key="1">
    <citation type="journal article" date="2016" name="Front. Microbiol.">
        <title>Comprehensive Phylogenetic Analysis of Bovine Non-aureus Staphylococci Species Based on Whole-Genome Sequencing.</title>
        <authorList>
            <person name="Naushad S."/>
            <person name="Barkema H.W."/>
            <person name="Luby C."/>
            <person name="Condas L.A."/>
            <person name="Nobrega D.B."/>
            <person name="Carson D.A."/>
            <person name="De Buck J."/>
        </authorList>
    </citation>
    <scope>NUCLEOTIDE SEQUENCE [LARGE SCALE GENOMIC DNA]</scope>
    <source>
        <strain evidence="2 3">SNUC 4554</strain>
    </source>
</reference>
<keyword evidence="1" id="KW-0812">Transmembrane</keyword>
<dbReference type="Pfam" id="PF06028">
    <property type="entry name" value="DUF915"/>
    <property type="match status" value="1"/>
</dbReference>
<proteinExistence type="predicted"/>
<keyword evidence="3" id="KW-1185">Reference proteome</keyword>
<dbReference type="OrthoDB" id="503948at2"/>
<name>A0A418II47_9STAP</name>
<evidence type="ECO:0000256" key="1">
    <source>
        <dbReference type="SAM" id="Phobius"/>
    </source>
</evidence>
<dbReference type="Proteomes" id="UP000286317">
    <property type="component" value="Unassembled WGS sequence"/>
</dbReference>
<organism evidence="2 3">
    <name type="scientific">Staphylococcus shinii</name>
    <dbReference type="NCBI Taxonomy" id="2912228"/>
    <lineage>
        <taxon>Bacteria</taxon>
        <taxon>Bacillati</taxon>
        <taxon>Bacillota</taxon>
        <taxon>Bacilli</taxon>
        <taxon>Bacillales</taxon>
        <taxon>Staphylococcaceae</taxon>
        <taxon>Staphylococcus</taxon>
    </lineage>
</organism>
<evidence type="ECO:0000313" key="3">
    <source>
        <dbReference type="Proteomes" id="UP000286317"/>
    </source>
</evidence>
<dbReference type="AlphaFoldDB" id="A0A418II47"/>
<feature type="transmembrane region" description="Helical" evidence="1">
    <location>
        <begin position="12"/>
        <end position="30"/>
    </location>
</feature>
<comment type="caution">
    <text evidence="2">The sequence shown here is derived from an EMBL/GenBank/DDBJ whole genome shotgun (WGS) entry which is preliminary data.</text>
</comment>
<keyword evidence="1" id="KW-0472">Membrane</keyword>
<keyword evidence="1" id="KW-1133">Transmembrane helix</keyword>
<dbReference type="SUPFAM" id="SSF53474">
    <property type="entry name" value="alpha/beta-Hydrolases"/>
    <property type="match status" value="1"/>
</dbReference>
<dbReference type="InterPro" id="IPR010315">
    <property type="entry name" value="DUF915_hydro-like"/>
</dbReference>
<keyword evidence="2" id="KW-0378">Hydrolase</keyword>
<protein>
    <submittedName>
        <fullName evidence="2">Alpha/beta hydrolase</fullName>
    </submittedName>
</protein>
<dbReference type="RefSeq" id="WP_119605123.1">
    <property type="nucleotide sequence ID" value="NZ_JAWVBI010000001.1"/>
</dbReference>
<dbReference type="Gene3D" id="3.40.50.1820">
    <property type="entry name" value="alpha/beta hydrolase"/>
    <property type="match status" value="1"/>
</dbReference>
<gene>
    <name evidence="2" type="ORF">BU112_02660</name>
</gene>